<dbReference type="SMART" id="SM00248">
    <property type="entry name" value="ANK"/>
    <property type="match status" value="6"/>
</dbReference>
<keyword evidence="9" id="KW-0325">Glycoprotein</keyword>
<sequence>MRTNMDLNQDETIATDDDSGEADQSFYLSRLMLTEHQISSPIVVSPGVLSEGFHGKGIIKQKTGRSLSLKTIQKRNRFGETKLHLAVMRGDIQDVNAFLTVGVSVNVTDYAGWTPLHEAVCRNNYDMTETLLEAGALVNCRGDNGITPLHDAIHCQYYKIVDLLLKNGADTLSKCDTGKTPMDMTTDTSLDILMEKYLQKPKIDPFTAESPPRTTNSAFNPNMSKGNNQNSVRVNHCNAQSSEGEAPSRSIHRHKHLRFTTEKAKRTVQAKVCDLISNSSESKEDIGLTESDETQPLAKKPRSDSPSASAIAVLFGEDYNVQISDTTELNQYCQDMCPPIHIDPMNWWKTNDHKYPRLAKLVKADLCVPVTSVPSERITDKGNPSQSTIGDSNNVRSAKAMSAGKRVSEGCQNSFGTDIKNDNDSAMAKKRVKRTKYNNKIQNDFLEYLLNFDMKHLFEIIKDVDCPSLQRNDDAGKDEQSALDVYQKAPSETVSISDTNNGSSQECSISLLSPHLNELIDSRLQGEFKEDVNVHPSGAMVESPLQGEEQLDSSSSGSLSLLMAKILNEGLTCSPEFSENNEPLEELDTANKQLADTETSKEPFVQSTSPAIESLHVDSIPDWSKNNINTPHNDLTLISLQELHSPYTLFLKKTDMVTVQNQQGVVETTEIALSTSQTQMSQSYTEIHGTECEKLEGDTFILNVTDLIDGPEAEPYSFCRVAVNELVFDVPEVHANTCAVSPIFSCARVDAEHSENSHRADCIVEGDMLKNSADSDCTVVECSNFTDIQDVAITSIQPKVSGCEERHSEKEAESTDGTPDTVASVSVLRPFIPENVCAHPSPDNTEEKAHLKHPHTALEMDWLFNSGELTSQKKKSNQQKRRFKQNLLKRKNNPDALNTVPKKVVQFSLKSLHKRNGLGETQLHRACIRGDLQLVKRLIEAGINVNVSDNAGWTALHEACSRGFVDVVEQLLEAGADVTSRGLNGCNPLHDAVESGRYEIVRLLLQFGSSPHDKNMLGQSAVDLAAHESIKELLLTFKGPFRKPARTTDTSKQGSQLLAAEHMQPGYVSIKVTVVLRFKLFKYREKSQEISRASVLQRQYIRTCCERMKRRCAILHWLRCKFYVFVVSLFVVLKLVYIKISMDDSIYIEPYGAAHRSLKPQPLNGINCTAIYEQEPVEIGKALEIRRKNIVEVDDRSIVSFTADCKNYIEKRGYNEIFVTDEECSFPIAYSLVVHKNSAMVERILRALYTPQNIYCIHYDQKSSKDFVTALKNLEKCFPNVFIASKIESVQYAHITRLNADLNCLSDLLRSEVNWKYVINLCGQDFPLKSNYELVNELRKLNGGNMLESSRPSNMKKQRFQFQYKLKDVSYEYHKMPVKTSNAKDPPPHDIEMFVGSAYFVLTHDFVSYVMNNQLAKDFLQWSADTYSPDEHFWATMARVPGVPGEIQRSEPDVSDLKSRTRLVKWKYLERRLYPQCTGTHRRSVCIYGAAELRWLLEDGHWFANKFDPKVDPVIIKCLEEKLEEKQLEQCFKRVS</sequence>
<comment type="pathway">
    <text evidence="2">Protein modification; protein glycosylation.</text>
</comment>
<feature type="region of interest" description="Disordered" evidence="12">
    <location>
        <begin position="1"/>
        <end position="20"/>
    </location>
</feature>
<dbReference type="Pfam" id="PF12796">
    <property type="entry name" value="Ank_2"/>
    <property type="match status" value="2"/>
</dbReference>
<dbReference type="InterPro" id="IPR002110">
    <property type="entry name" value="Ankyrin_rpt"/>
</dbReference>
<dbReference type="PANTHER" id="PTHR19297">
    <property type="entry name" value="GLYCOSYLTRANSFERASE 14 FAMILY MEMBER"/>
    <property type="match status" value="1"/>
</dbReference>
<name>A0A3N0Y4C0_ANAGA</name>
<dbReference type="GO" id="GO:0046983">
    <property type="term" value="F:protein dimerization activity"/>
    <property type="evidence" value="ECO:0007669"/>
    <property type="project" value="InterPro"/>
</dbReference>
<evidence type="ECO:0000256" key="9">
    <source>
        <dbReference type="ARBA" id="ARBA00023180"/>
    </source>
</evidence>
<dbReference type="InterPro" id="IPR036770">
    <property type="entry name" value="Ankyrin_rpt-contain_sf"/>
</dbReference>
<feature type="repeat" description="ANK" evidence="11">
    <location>
        <begin position="78"/>
        <end position="110"/>
    </location>
</feature>
<evidence type="ECO:0000256" key="5">
    <source>
        <dbReference type="ARBA" id="ARBA00022692"/>
    </source>
</evidence>
<feature type="region of interest" description="Disordered" evidence="12">
    <location>
        <begin position="802"/>
        <end position="821"/>
    </location>
</feature>
<comment type="caution">
    <text evidence="14">The sequence shown here is derived from an EMBL/GenBank/DDBJ whole genome shotgun (WGS) entry which is preliminary data.</text>
</comment>
<dbReference type="Pfam" id="PF02485">
    <property type="entry name" value="Branch"/>
    <property type="match status" value="1"/>
</dbReference>
<evidence type="ECO:0000256" key="8">
    <source>
        <dbReference type="ARBA" id="ARBA00023136"/>
    </source>
</evidence>
<reference evidence="14 15" key="1">
    <citation type="submission" date="2018-10" db="EMBL/GenBank/DDBJ databases">
        <title>Genome assembly for a Yunnan-Guizhou Plateau 3E fish, Anabarilius grahami (Regan), and its evolutionary and genetic applications.</title>
        <authorList>
            <person name="Jiang W."/>
        </authorList>
    </citation>
    <scope>NUCLEOTIDE SEQUENCE [LARGE SCALE GENOMIC DNA]</scope>
    <source>
        <strain evidence="14">AG-KIZ</strain>
        <tissue evidence="14">Muscle</tissue>
    </source>
</reference>
<feature type="repeat" description="ANK" evidence="11">
    <location>
        <begin position="951"/>
        <end position="983"/>
    </location>
</feature>
<feature type="compositionally biased region" description="Polar residues" evidence="12">
    <location>
        <begin position="212"/>
        <end position="231"/>
    </location>
</feature>
<dbReference type="PANTHER" id="PTHR19297:SF7">
    <property type="entry name" value="BETA-1,3-GALACTOSYL-O-GLYCOSYL-GLYCOPROTEIN BETA-1,6-N-ACETYLGLUCOSAMINYLTRANSFERASE 4"/>
    <property type="match status" value="1"/>
</dbReference>
<feature type="compositionally biased region" description="Basic and acidic residues" evidence="12">
    <location>
        <begin position="802"/>
        <end position="813"/>
    </location>
</feature>
<dbReference type="GO" id="GO:0008375">
    <property type="term" value="F:acetylglucosaminyltransferase activity"/>
    <property type="evidence" value="ECO:0007669"/>
    <property type="project" value="TreeGrafter"/>
</dbReference>
<organism evidence="14 15">
    <name type="scientific">Anabarilius grahami</name>
    <name type="common">Kanglang fish</name>
    <name type="synonym">Barilius grahami</name>
    <dbReference type="NCBI Taxonomy" id="495550"/>
    <lineage>
        <taxon>Eukaryota</taxon>
        <taxon>Metazoa</taxon>
        <taxon>Chordata</taxon>
        <taxon>Craniata</taxon>
        <taxon>Vertebrata</taxon>
        <taxon>Euteleostomi</taxon>
        <taxon>Actinopterygii</taxon>
        <taxon>Neopterygii</taxon>
        <taxon>Teleostei</taxon>
        <taxon>Ostariophysi</taxon>
        <taxon>Cypriniformes</taxon>
        <taxon>Xenocyprididae</taxon>
        <taxon>Xenocypridinae</taxon>
        <taxon>Xenocypridinae incertae sedis</taxon>
        <taxon>Anabarilius</taxon>
    </lineage>
</organism>
<comment type="subcellular location">
    <subcellularLocation>
        <location evidence="1">Golgi apparatus membrane</location>
        <topology evidence="1">Single-pass type II membrane protein</topology>
    </subcellularLocation>
</comment>
<feature type="repeat" description="ANK" evidence="11">
    <location>
        <begin position="111"/>
        <end position="143"/>
    </location>
</feature>
<evidence type="ECO:0000259" key="13">
    <source>
        <dbReference type="Pfam" id="PF05699"/>
    </source>
</evidence>
<evidence type="ECO:0000313" key="14">
    <source>
        <dbReference type="EMBL" id="ROL40954.1"/>
    </source>
</evidence>
<evidence type="ECO:0000256" key="1">
    <source>
        <dbReference type="ARBA" id="ARBA00004323"/>
    </source>
</evidence>
<feature type="compositionally biased region" description="Polar residues" evidence="12">
    <location>
        <begin position="1"/>
        <end position="12"/>
    </location>
</feature>
<dbReference type="PROSITE" id="PS50297">
    <property type="entry name" value="ANK_REP_REGION"/>
    <property type="match status" value="6"/>
</dbReference>
<keyword evidence="7" id="KW-1133">Transmembrane helix</keyword>
<evidence type="ECO:0000256" key="2">
    <source>
        <dbReference type="ARBA" id="ARBA00004922"/>
    </source>
</evidence>
<dbReference type="GO" id="GO:0000139">
    <property type="term" value="C:Golgi membrane"/>
    <property type="evidence" value="ECO:0007669"/>
    <property type="project" value="UniProtKB-SubCell"/>
</dbReference>
<feature type="region of interest" description="Disordered" evidence="12">
    <location>
        <begin position="870"/>
        <end position="895"/>
    </location>
</feature>
<dbReference type="OrthoDB" id="5806726at2759"/>
<keyword evidence="5" id="KW-0812">Transmembrane</keyword>
<keyword evidence="3 14" id="KW-0328">Glycosyltransferase</keyword>
<feature type="repeat" description="ANK" evidence="11">
    <location>
        <begin position="144"/>
        <end position="176"/>
    </location>
</feature>
<dbReference type="EMBL" id="RJVU01053075">
    <property type="protein sequence ID" value="ROL40954.1"/>
    <property type="molecule type" value="Genomic_DNA"/>
</dbReference>
<dbReference type="SUPFAM" id="SSF48403">
    <property type="entry name" value="Ankyrin repeat"/>
    <property type="match status" value="2"/>
</dbReference>
<dbReference type="PROSITE" id="PS50088">
    <property type="entry name" value="ANK_REPEAT"/>
    <property type="match status" value="6"/>
</dbReference>
<dbReference type="Gene3D" id="1.25.40.20">
    <property type="entry name" value="Ankyrin repeat-containing domain"/>
    <property type="match status" value="2"/>
</dbReference>
<comment type="similarity">
    <text evidence="10">Belongs to the glycosyltransferase 14 family.</text>
</comment>
<evidence type="ECO:0000256" key="4">
    <source>
        <dbReference type="ARBA" id="ARBA00022679"/>
    </source>
</evidence>
<keyword evidence="15" id="KW-1185">Reference proteome</keyword>
<proteinExistence type="inferred from homology"/>
<evidence type="ECO:0000256" key="3">
    <source>
        <dbReference type="ARBA" id="ARBA00022676"/>
    </source>
</evidence>
<feature type="compositionally biased region" description="Basic residues" evidence="12">
    <location>
        <begin position="872"/>
        <end position="891"/>
    </location>
</feature>
<dbReference type="Proteomes" id="UP000281406">
    <property type="component" value="Unassembled WGS sequence"/>
</dbReference>
<evidence type="ECO:0000256" key="7">
    <source>
        <dbReference type="ARBA" id="ARBA00022989"/>
    </source>
</evidence>
<protein>
    <submittedName>
        <fullName evidence="14">Beta-1,3-galactosyl-O-glycosyl-glycoprotein beta-1,6-N-acetylglucosaminyltransferase 4</fullName>
    </submittedName>
</protein>
<keyword evidence="6" id="KW-0735">Signal-anchor</keyword>
<evidence type="ECO:0000256" key="11">
    <source>
        <dbReference type="PROSITE-ProRule" id="PRU00023"/>
    </source>
</evidence>
<dbReference type="Pfam" id="PF05699">
    <property type="entry name" value="Dimer_Tnp_hAT"/>
    <property type="match status" value="1"/>
</dbReference>
<evidence type="ECO:0000256" key="12">
    <source>
        <dbReference type="SAM" id="MobiDB-lite"/>
    </source>
</evidence>
<gene>
    <name evidence="14" type="ORF">DPX16_11404</name>
</gene>
<keyword evidence="11" id="KW-0040">ANK repeat</keyword>
<dbReference type="SUPFAM" id="SSF53098">
    <property type="entry name" value="Ribonuclease H-like"/>
    <property type="match status" value="1"/>
</dbReference>
<feature type="region of interest" description="Disordered" evidence="12">
    <location>
        <begin position="282"/>
        <end position="306"/>
    </location>
</feature>
<dbReference type="InterPro" id="IPR008906">
    <property type="entry name" value="HATC_C_dom"/>
</dbReference>
<dbReference type="InterPro" id="IPR012337">
    <property type="entry name" value="RNaseH-like_sf"/>
</dbReference>
<evidence type="ECO:0000313" key="15">
    <source>
        <dbReference type="Proteomes" id="UP000281406"/>
    </source>
</evidence>
<keyword evidence="4 14" id="KW-0808">Transferase</keyword>
<evidence type="ECO:0000256" key="6">
    <source>
        <dbReference type="ARBA" id="ARBA00022968"/>
    </source>
</evidence>
<feature type="repeat" description="ANK" evidence="11">
    <location>
        <begin position="918"/>
        <end position="950"/>
    </location>
</feature>
<feature type="domain" description="HAT C-terminal dimerisation" evidence="13">
    <location>
        <begin position="328"/>
        <end position="382"/>
    </location>
</feature>
<dbReference type="InterPro" id="IPR003406">
    <property type="entry name" value="Glyco_trans_14"/>
</dbReference>
<evidence type="ECO:0000256" key="10">
    <source>
        <dbReference type="ARBA" id="ARBA00038150"/>
    </source>
</evidence>
<accession>A0A3N0Y4C0</accession>
<keyword evidence="8" id="KW-0472">Membrane</keyword>
<feature type="region of interest" description="Disordered" evidence="12">
    <location>
        <begin position="204"/>
        <end position="231"/>
    </location>
</feature>
<feature type="repeat" description="ANK" evidence="11">
    <location>
        <begin position="984"/>
        <end position="1016"/>
    </location>
</feature>